<keyword evidence="3" id="KW-1185">Reference proteome</keyword>
<feature type="transmembrane region" description="Helical" evidence="1">
    <location>
        <begin position="35"/>
        <end position="55"/>
    </location>
</feature>
<evidence type="ECO:0000256" key="1">
    <source>
        <dbReference type="SAM" id="Phobius"/>
    </source>
</evidence>
<feature type="non-terminal residue" evidence="2">
    <location>
        <position position="60"/>
    </location>
</feature>
<organism evidence="2 3">
    <name type="scientific">Phycomyces blakesleeanus</name>
    <dbReference type="NCBI Taxonomy" id="4837"/>
    <lineage>
        <taxon>Eukaryota</taxon>
        <taxon>Fungi</taxon>
        <taxon>Fungi incertae sedis</taxon>
        <taxon>Mucoromycota</taxon>
        <taxon>Mucoromycotina</taxon>
        <taxon>Mucoromycetes</taxon>
        <taxon>Mucorales</taxon>
        <taxon>Phycomycetaceae</taxon>
        <taxon>Phycomyces</taxon>
    </lineage>
</organism>
<gene>
    <name evidence="2" type="ORF">J3Q64DRAFT_1754112</name>
</gene>
<evidence type="ECO:0000313" key="3">
    <source>
        <dbReference type="Proteomes" id="UP001448207"/>
    </source>
</evidence>
<keyword evidence="1" id="KW-0812">Transmembrane</keyword>
<accession>A0ABR3AUB2</accession>
<evidence type="ECO:0000313" key="2">
    <source>
        <dbReference type="EMBL" id="KAL0081937.1"/>
    </source>
</evidence>
<dbReference type="Proteomes" id="UP001448207">
    <property type="component" value="Unassembled WGS sequence"/>
</dbReference>
<keyword evidence="1" id="KW-1133">Transmembrane helix</keyword>
<keyword evidence="1" id="KW-0472">Membrane</keyword>
<proteinExistence type="predicted"/>
<sequence>MVFTLALVVSPMVLLLMVLVTRTLLLTTTTMLPMILTLVCETVLKVLALVVSLLMRPTST</sequence>
<name>A0ABR3AUB2_PHYBL</name>
<reference evidence="2 3" key="1">
    <citation type="submission" date="2024-04" db="EMBL/GenBank/DDBJ databases">
        <title>Symmetric and asymmetric DNA N6-adenine methylation regulates different biological responses in Mucorales.</title>
        <authorList>
            <consortium name="Lawrence Berkeley National Laboratory"/>
            <person name="Lax C."/>
            <person name="Mondo S.J."/>
            <person name="Osorio-Concepcion M."/>
            <person name="Muszewska A."/>
            <person name="Corrochano-Luque M."/>
            <person name="Gutierrez G."/>
            <person name="Riley R."/>
            <person name="Lipzen A."/>
            <person name="Guo J."/>
            <person name="Hundley H."/>
            <person name="Amirebrahimi M."/>
            <person name="Ng V."/>
            <person name="Lorenzo-Gutierrez D."/>
            <person name="Binder U."/>
            <person name="Yang J."/>
            <person name="Song Y."/>
            <person name="Canovas D."/>
            <person name="Navarro E."/>
            <person name="Freitag M."/>
            <person name="Gabaldon T."/>
            <person name="Grigoriev I.V."/>
            <person name="Corrochano L.M."/>
            <person name="Nicolas F.E."/>
            <person name="Garre V."/>
        </authorList>
    </citation>
    <scope>NUCLEOTIDE SEQUENCE [LARGE SCALE GENOMIC DNA]</scope>
    <source>
        <strain evidence="2 3">L51</strain>
    </source>
</reference>
<dbReference type="EMBL" id="JBCLYO010000016">
    <property type="protein sequence ID" value="KAL0081937.1"/>
    <property type="molecule type" value="Genomic_DNA"/>
</dbReference>
<comment type="caution">
    <text evidence="2">The sequence shown here is derived from an EMBL/GenBank/DDBJ whole genome shotgun (WGS) entry which is preliminary data.</text>
</comment>
<protein>
    <submittedName>
        <fullName evidence="2">Uncharacterized protein</fullName>
    </submittedName>
</protein>